<sequence>MVGDFIKSIFSSIFGLVMLPIYLGFFAGLSLFIYFSFTKDFEIQNIVFTQAYSEKYKFKNPKLQDSFESWQRKKINSGEIK</sequence>
<name>A0A2S9T5X4_9BACT</name>
<accession>A0A2S9T5X4</accession>
<keyword evidence="1" id="KW-0472">Membrane</keyword>
<protein>
    <submittedName>
        <fullName evidence="2">Uncharacterized protein</fullName>
    </submittedName>
</protein>
<evidence type="ECO:0000313" key="2">
    <source>
        <dbReference type="EMBL" id="PRM94199.1"/>
    </source>
</evidence>
<proteinExistence type="predicted"/>
<evidence type="ECO:0000256" key="1">
    <source>
        <dbReference type="SAM" id="Phobius"/>
    </source>
</evidence>
<dbReference type="Proteomes" id="UP000239151">
    <property type="component" value="Unassembled WGS sequence"/>
</dbReference>
<keyword evidence="1" id="KW-1133">Transmembrane helix</keyword>
<organism evidence="2 3">
    <name type="scientific">Aliarcobacter cryaerophilus</name>
    <dbReference type="NCBI Taxonomy" id="28198"/>
    <lineage>
        <taxon>Bacteria</taxon>
        <taxon>Pseudomonadati</taxon>
        <taxon>Campylobacterota</taxon>
        <taxon>Epsilonproteobacteria</taxon>
        <taxon>Campylobacterales</taxon>
        <taxon>Arcobacteraceae</taxon>
        <taxon>Aliarcobacter</taxon>
    </lineage>
</organism>
<evidence type="ECO:0000313" key="3">
    <source>
        <dbReference type="Proteomes" id="UP000239151"/>
    </source>
</evidence>
<reference evidence="2 3" key="1">
    <citation type="submission" date="2017-09" db="EMBL/GenBank/DDBJ databases">
        <title>Reassesment of A. cryaerophilus.</title>
        <authorList>
            <person name="Perez-Cataluna A."/>
            <person name="Collado L."/>
            <person name="Salgado O."/>
            <person name="Lefinanco V."/>
            <person name="Figueras M.J."/>
        </authorList>
    </citation>
    <scope>NUCLEOTIDE SEQUENCE [LARGE SCALE GENOMIC DNA]</scope>
    <source>
        <strain evidence="2 3">LMG 9065</strain>
    </source>
</reference>
<keyword evidence="1" id="KW-0812">Transmembrane</keyword>
<feature type="transmembrane region" description="Helical" evidence="1">
    <location>
        <begin position="12"/>
        <end position="35"/>
    </location>
</feature>
<comment type="caution">
    <text evidence="2">The sequence shown here is derived from an EMBL/GenBank/DDBJ whole genome shotgun (WGS) entry which is preliminary data.</text>
</comment>
<dbReference type="AlphaFoldDB" id="A0A2S9T5X4"/>
<dbReference type="EMBL" id="NXGI01000056">
    <property type="protein sequence ID" value="PRM94199.1"/>
    <property type="molecule type" value="Genomic_DNA"/>
</dbReference>
<gene>
    <name evidence="2" type="ORF">CJ670_10660</name>
</gene>